<dbReference type="PANTHER" id="PTHR37953:SF1">
    <property type="entry name" value="UPF0127 PROTEIN MJ1496"/>
    <property type="match status" value="1"/>
</dbReference>
<sequence length="181" mass="19591">MSIPLPASRFLRLAFIAGCTILAGLLLAPRIAVARVSISGPSGAGASAANISLQINNNAITAEVADTEPLRTKGLMHRKTLAHDHGMLFVFADDQPRCFWMKNTLIPLSIAFLDRHGTIVALDEMQPHSEVPHCSGADARYALEMNHDWFRSHHIQVDDNIKAVIPDTLPAAKDGVPATLQ</sequence>
<dbReference type="EMBL" id="DOEK01000003">
    <property type="protein sequence ID" value="HBP27850.1"/>
    <property type="molecule type" value="Genomic_DNA"/>
</dbReference>
<gene>
    <name evidence="1" type="ORF">DD666_00350</name>
</gene>
<dbReference type="Pfam" id="PF02643">
    <property type="entry name" value="DUF192"/>
    <property type="match status" value="1"/>
</dbReference>
<dbReference type="PANTHER" id="PTHR37953">
    <property type="entry name" value="UPF0127 PROTEIN MJ1496"/>
    <property type="match status" value="1"/>
</dbReference>
<dbReference type="InterPro" id="IPR038695">
    <property type="entry name" value="Saro_0823-like_sf"/>
</dbReference>
<organism evidence="1 2">
    <name type="scientific">Advenella kashmirensis</name>
    <dbReference type="NCBI Taxonomy" id="310575"/>
    <lineage>
        <taxon>Bacteria</taxon>
        <taxon>Pseudomonadati</taxon>
        <taxon>Pseudomonadota</taxon>
        <taxon>Betaproteobacteria</taxon>
        <taxon>Burkholderiales</taxon>
        <taxon>Alcaligenaceae</taxon>
    </lineage>
</organism>
<dbReference type="InterPro" id="IPR003795">
    <property type="entry name" value="DUF192"/>
</dbReference>
<protein>
    <submittedName>
        <fullName evidence="1">DUF192 domain-containing protein</fullName>
    </submittedName>
</protein>
<dbReference type="Proteomes" id="UP000264036">
    <property type="component" value="Unassembled WGS sequence"/>
</dbReference>
<dbReference type="AlphaFoldDB" id="A0A356LA13"/>
<accession>A0A356LA13</accession>
<proteinExistence type="predicted"/>
<dbReference type="Gene3D" id="2.60.120.1140">
    <property type="entry name" value="Protein of unknown function DUF192"/>
    <property type="match status" value="1"/>
</dbReference>
<name>A0A356LA13_9BURK</name>
<evidence type="ECO:0000313" key="1">
    <source>
        <dbReference type="EMBL" id="HBP27850.1"/>
    </source>
</evidence>
<comment type="caution">
    <text evidence="1">The sequence shown here is derived from an EMBL/GenBank/DDBJ whole genome shotgun (WGS) entry which is preliminary data.</text>
</comment>
<evidence type="ECO:0000313" key="2">
    <source>
        <dbReference type="Proteomes" id="UP000264036"/>
    </source>
</evidence>
<reference evidence="1 2" key="1">
    <citation type="journal article" date="2018" name="Nat. Biotechnol.">
        <title>A standardized bacterial taxonomy based on genome phylogeny substantially revises the tree of life.</title>
        <authorList>
            <person name="Parks D.H."/>
            <person name="Chuvochina M."/>
            <person name="Waite D.W."/>
            <person name="Rinke C."/>
            <person name="Skarshewski A."/>
            <person name="Chaumeil P.A."/>
            <person name="Hugenholtz P."/>
        </authorList>
    </citation>
    <scope>NUCLEOTIDE SEQUENCE [LARGE SCALE GENOMIC DNA]</scope>
    <source>
        <strain evidence="1">UBA10707</strain>
    </source>
</reference>